<evidence type="ECO:0000256" key="11">
    <source>
        <dbReference type="ARBA" id="ARBA00023163"/>
    </source>
</evidence>
<comment type="cofactor">
    <cofactor evidence="12">
        <name>[4Fe-4S] cluster</name>
        <dbReference type="ChEBI" id="CHEBI:49883"/>
    </cofactor>
    <text evidence="12">Binds 1 [4Fe-4S] cluster per subunit. Following nitrosylation of the [4Fe-4S] cluster binds 1 [4Fe-8(NO)] cluster per subunit.</text>
</comment>
<evidence type="ECO:0000256" key="10">
    <source>
        <dbReference type="ARBA" id="ARBA00023157"/>
    </source>
</evidence>
<evidence type="ECO:0000256" key="4">
    <source>
        <dbReference type="ARBA" id="ARBA00022490"/>
    </source>
</evidence>
<keyword evidence="9 12" id="KW-0238">DNA-binding</keyword>
<dbReference type="GO" id="GO:0046872">
    <property type="term" value="F:metal ion binding"/>
    <property type="evidence" value="ECO:0007669"/>
    <property type="project" value="UniProtKB-KW"/>
</dbReference>
<feature type="binding site" evidence="12">
    <location>
        <position position="62"/>
    </location>
    <ligand>
        <name>[4Fe-4S] cluster</name>
        <dbReference type="ChEBI" id="CHEBI:49883"/>
    </ligand>
</feature>
<sequence>MASIVRLPLPIDRHWDWQRWAACRGMDQSAFFHPPGERGAPLRAREERAKEICAGCPVREQCLEHSLSVEEDYGTWAGWASGSAAP</sequence>
<dbReference type="EMBL" id="FOUY01000011">
    <property type="protein sequence ID" value="SFN27596.1"/>
    <property type="molecule type" value="Genomic_DNA"/>
</dbReference>
<dbReference type="GO" id="GO:0003677">
    <property type="term" value="F:DNA binding"/>
    <property type="evidence" value="ECO:0007669"/>
    <property type="project" value="UniProtKB-UniRule"/>
</dbReference>
<keyword evidence="3 12" id="KW-0004">4Fe-4S</keyword>
<keyword evidence="8 12" id="KW-0805">Transcription regulation</keyword>
<accession>A0A1I4XPP0</accession>
<comment type="similarity">
    <text evidence="2 12">Belongs to the WhiB family.</text>
</comment>
<dbReference type="HAMAP" id="MF_01479">
    <property type="entry name" value="WhiB"/>
    <property type="match status" value="1"/>
</dbReference>
<dbReference type="PROSITE" id="PS51674">
    <property type="entry name" value="4FE4S_WBL"/>
    <property type="match status" value="1"/>
</dbReference>
<evidence type="ECO:0000256" key="1">
    <source>
        <dbReference type="ARBA" id="ARBA00004496"/>
    </source>
</evidence>
<proteinExistence type="inferred from homology"/>
<evidence type="ECO:0000313" key="15">
    <source>
        <dbReference type="Proteomes" id="UP000199614"/>
    </source>
</evidence>
<evidence type="ECO:0000256" key="2">
    <source>
        <dbReference type="ARBA" id="ARBA00006597"/>
    </source>
</evidence>
<dbReference type="Pfam" id="PF02467">
    <property type="entry name" value="Whib"/>
    <property type="match status" value="1"/>
</dbReference>
<dbReference type="GO" id="GO:0035731">
    <property type="term" value="F:dinitrosyl-iron complex binding"/>
    <property type="evidence" value="ECO:0007669"/>
    <property type="project" value="UniProtKB-UniRule"/>
</dbReference>
<protein>
    <recommendedName>
        <fullName evidence="12">Transcriptional regulator WhiB</fullName>
    </recommendedName>
</protein>
<organism evidence="14 15">
    <name type="scientific">Pseudonocardia ammonioxydans</name>
    <dbReference type="NCBI Taxonomy" id="260086"/>
    <lineage>
        <taxon>Bacteria</taxon>
        <taxon>Bacillati</taxon>
        <taxon>Actinomycetota</taxon>
        <taxon>Actinomycetes</taxon>
        <taxon>Pseudonocardiales</taxon>
        <taxon>Pseudonocardiaceae</taxon>
        <taxon>Pseudonocardia</taxon>
    </lineage>
</organism>
<dbReference type="GO" id="GO:0045892">
    <property type="term" value="P:negative regulation of DNA-templated transcription"/>
    <property type="evidence" value="ECO:0007669"/>
    <property type="project" value="TreeGrafter"/>
</dbReference>
<reference evidence="14 15" key="1">
    <citation type="submission" date="2016-10" db="EMBL/GenBank/DDBJ databases">
        <authorList>
            <person name="de Groot N.N."/>
        </authorList>
    </citation>
    <scope>NUCLEOTIDE SEQUENCE [LARGE SCALE GENOMIC DNA]</scope>
    <source>
        <strain evidence="14 15">CGMCC 4.1877</strain>
    </source>
</reference>
<feature type="binding site" evidence="12">
    <location>
        <position position="53"/>
    </location>
    <ligand>
        <name>[4Fe-4S] cluster</name>
        <dbReference type="ChEBI" id="CHEBI:49883"/>
    </ligand>
</feature>
<keyword evidence="5 12" id="KW-0479">Metal-binding</keyword>
<feature type="domain" description="4Fe-4S Wbl-type" evidence="13">
    <location>
        <begin position="22"/>
        <end position="86"/>
    </location>
</feature>
<keyword evidence="7 12" id="KW-0411">Iron-sulfur</keyword>
<feature type="binding site" evidence="12">
    <location>
        <position position="56"/>
    </location>
    <ligand>
        <name>[4Fe-4S] cluster</name>
        <dbReference type="ChEBI" id="CHEBI:49883"/>
    </ligand>
</feature>
<feature type="binding site" evidence="12">
    <location>
        <position position="23"/>
    </location>
    <ligand>
        <name>[4Fe-4S] cluster</name>
        <dbReference type="ChEBI" id="CHEBI:49883"/>
    </ligand>
</feature>
<name>A0A1I4XPP0_PSUAM</name>
<evidence type="ECO:0000256" key="9">
    <source>
        <dbReference type="ARBA" id="ARBA00023125"/>
    </source>
</evidence>
<keyword evidence="15" id="KW-1185">Reference proteome</keyword>
<evidence type="ECO:0000256" key="3">
    <source>
        <dbReference type="ARBA" id="ARBA00022485"/>
    </source>
</evidence>
<dbReference type="InterPro" id="IPR034768">
    <property type="entry name" value="4FE4S_WBL"/>
</dbReference>
<evidence type="ECO:0000256" key="12">
    <source>
        <dbReference type="HAMAP-Rule" id="MF_01479"/>
    </source>
</evidence>
<dbReference type="PANTHER" id="PTHR38839">
    <property type="entry name" value="TRANSCRIPTIONAL REGULATOR WHID-RELATED"/>
    <property type="match status" value="1"/>
</dbReference>
<evidence type="ECO:0000256" key="6">
    <source>
        <dbReference type="ARBA" id="ARBA00023004"/>
    </source>
</evidence>
<keyword evidence="4 12" id="KW-0963">Cytoplasm</keyword>
<dbReference type="GO" id="GO:0047134">
    <property type="term" value="F:protein-disulfide reductase [NAD(P)H] activity"/>
    <property type="evidence" value="ECO:0007669"/>
    <property type="project" value="TreeGrafter"/>
</dbReference>
<keyword evidence="10 12" id="KW-1015">Disulfide bond</keyword>
<evidence type="ECO:0000256" key="5">
    <source>
        <dbReference type="ARBA" id="ARBA00022723"/>
    </source>
</evidence>
<comment type="PTM">
    <text evidence="12">Upon Fe-S cluster removal intramolecular disulfide bonds are formed.</text>
</comment>
<evidence type="ECO:0000256" key="7">
    <source>
        <dbReference type="ARBA" id="ARBA00023014"/>
    </source>
</evidence>
<evidence type="ECO:0000313" key="14">
    <source>
        <dbReference type="EMBL" id="SFN27596.1"/>
    </source>
</evidence>
<dbReference type="PANTHER" id="PTHR38839:SF5">
    <property type="entry name" value="TRANSCRIPTIONAL REGULATOR WHID"/>
    <property type="match status" value="1"/>
</dbReference>
<dbReference type="InterPro" id="IPR003482">
    <property type="entry name" value="Whib"/>
</dbReference>
<dbReference type="RefSeq" id="WP_342742992.1">
    <property type="nucleotide sequence ID" value="NZ_FOUY01000011.1"/>
</dbReference>
<gene>
    <name evidence="12" type="primary">whiB</name>
    <name evidence="14" type="ORF">SAMN05216207_1011166</name>
</gene>
<comment type="subcellular location">
    <subcellularLocation>
        <location evidence="1 12">Cytoplasm</location>
    </subcellularLocation>
</comment>
<dbReference type="STRING" id="260086.SAMN05216207_1011166"/>
<comment type="function">
    <text evidence="12">Acts as a transcriptional regulator. Probably redox-responsive. The apo- but not holo-form probably binds DNA.</text>
</comment>
<evidence type="ECO:0000259" key="13">
    <source>
        <dbReference type="PROSITE" id="PS51674"/>
    </source>
</evidence>
<dbReference type="AlphaFoldDB" id="A0A1I4XPP0"/>
<dbReference type="GO" id="GO:0005737">
    <property type="term" value="C:cytoplasm"/>
    <property type="evidence" value="ECO:0007669"/>
    <property type="project" value="UniProtKB-SubCell"/>
</dbReference>
<keyword evidence="11 12" id="KW-0804">Transcription</keyword>
<evidence type="ECO:0000256" key="8">
    <source>
        <dbReference type="ARBA" id="ARBA00023015"/>
    </source>
</evidence>
<dbReference type="GO" id="GO:0045454">
    <property type="term" value="P:cell redox homeostasis"/>
    <property type="evidence" value="ECO:0007669"/>
    <property type="project" value="TreeGrafter"/>
</dbReference>
<comment type="PTM">
    <text evidence="12">The Fe-S cluster can be nitrosylated by nitric oxide (NO).</text>
</comment>
<dbReference type="GO" id="GO:0051539">
    <property type="term" value="F:4 iron, 4 sulfur cluster binding"/>
    <property type="evidence" value="ECO:0007669"/>
    <property type="project" value="UniProtKB-UniRule"/>
</dbReference>
<dbReference type="Proteomes" id="UP000199614">
    <property type="component" value="Unassembled WGS sequence"/>
</dbReference>
<keyword evidence="6 12" id="KW-0408">Iron</keyword>